<dbReference type="Gramene" id="Ma06_t29970.1">
    <property type="protein sequence ID" value="Ma06_p29970.1"/>
    <property type="gene ID" value="Ma06_g29970"/>
</dbReference>
<evidence type="ECO:0000313" key="3">
    <source>
        <dbReference type="Proteomes" id="UP000012960"/>
    </source>
</evidence>
<proteinExistence type="predicted"/>
<organism evidence="2 3">
    <name type="scientific">Musa acuminata subsp. malaccensis</name>
    <name type="common">Wild banana</name>
    <name type="synonym">Musa malaccensis</name>
    <dbReference type="NCBI Taxonomy" id="214687"/>
    <lineage>
        <taxon>Eukaryota</taxon>
        <taxon>Viridiplantae</taxon>
        <taxon>Streptophyta</taxon>
        <taxon>Embryophyta</taxon>
        <taxon>Tracheophyta</taxon>
        <taxon>Spermatophyta</taxon>
        <taxon>Magnoliopsida</taxon>
        <taxon>Liliopsida</taxon>
        <taxon>Zingiberales</taxon>
        <taxon>Musaceae</taxon>
        <taxon>Musa</taxon>
    </lineage>
</organism>
<sequence length="106" mass="12333">MAKRAGWRLMSRLCRKRSWKPATPRAGRSTIDCRMQGRLSSPKGRSNGWVGTALAAVENWRNFRSLLLNLMKQDWGKEQILKQGYACMFLILVTFNRLEIHELTCY</sequence>
<name>A0A804JLZ2_MUSAM</name>
<accession>A0A804JLZ2</accession>
<keyword evidence="3" id="KW-1185">Reference proteome</keyword>
<evidence type="ECO:0000313" key="2">
    <source>
        <dbReference type="EnsemblPlants" id="Ma06_p29970.1"/>
    </source>
</evidence>
<dbReference type="EnsemblPlants" id="Ma06_t29970.1">
    <property type="protein sequence ID" value="Ma06_p29970.1"/>
    <property type="gene ID" value="Ma06_g29970"/>
</dbReference>
<dbReference type="Proteomes" id="UP000012960">
    <property type="component" value="Unplaced"/>
</dbReference>
<reference evidence="1" key="1">
    <citation type="submission" date="2021-03" db="EMBL/GenBank/DDBJ databases">
        <authorList>
            <consortium name="Genoscope - CEA"/>
            <person name="William W."/>
        </authorList>
    </citation>
    <scope>NUCLEOTIDE SEQUENCE</scope>
    <source>
        <strain evidence="1">Doubled-haploid Pahang</strain>
    </source>
</reference>
<reference evidence="2" key="2">
    <citation type="submission" date="2021-05" db="UniProtKB">
        <authorList>
            <consortium name="EnsemblPlants"/>
        </authorList>
    </citation>
    <scope>IDENTIFICATION</scope>
    <source>
        <strain evidence="2">subsp. malaccensis</strain>
    </source>
</reference>
<evidence type="ECO:0000313" key="1">
    <source>
        <dbReference type="EMBL" id="CAG1847821.1"/>
    </source>
</evidence>
<protein>
    <submittedName>
        <fullName evidence="1">(wild Malaysian banana) hypothetical protein</fullName>
    </submittedName>
</protein>
<gene>
    <name evidence="1" type="ORF">GSMUA_176160.1</name>
</gene>
<dbReference type="InParanoid" id="A0A804JLZ2"/>
<dbReference type="EMBL" id="HG996471">
    <property type="protein sequence ID" value="CAG1847821.1"/>
    <property type="molecule type" value="Genomic_DNA"/>
</dbReference>
<dbReference type="AlphaFoldDB" id="A0A804JLZ2"/>